<dbReference type="InterPro" id="IPR008972">
    <property type="entry name" value="Cupredoxin"/>
</dbReference>
<dbReference type="InterPro" id="IPR000923">
    <property type="entry name" value="BlueCu_1"/>
</dbReference>
<evidence type="ECO:0000256" key="3">
    <source>
        <dbReference type="ARBA" id="ARBA00022448"/>
    </source>
</evidence>
<feature type="binding site" evidence="9">
    <location>
        <position position="131"/>
    </location>
    <ligand>
        <name>Cu cation</name>
        <dbReference type="ChEBI" id="CHEBI:23378"/>
    </ligand>
</feature>
<dbReference type="GO" id="GO:0005507">
    <property type="term" value="F:copper ion binding"/>
    <property type="evidence" value="ECO:0007669"/>
    <property type="project" value="InterPro"/>
</dbReference>
<evidence type="ECO:0000256" key="4">
    <source>
        <dbReference type="ARBA" id="ARBA00022723"/>
    </source>
</evidence>
<dbReference type="PROSITE" id="PS51257">
    <property type="entry name" value="PROKAR_LIPOPROTEIN"/>
    <property type="match status" value="1"/>
</dbReference>
<evidence type="ECO:0000256" key="7">
    <source>
        <dbReference type="ARBA" id="ARBA00023008"/>
    </source>
</evidence>
<keyword evidence="8" id="KW-0472">Membrane</keyword>
<evidence type="ECO:0000256" key="6">
    <source>
        <dbReference type="ARBA" id="ARBA00022982"/>
    </source>
</evidence>
<dbReference type="InterPro" id="IPR002386">
    <property type="entry name" value="Amicyanin/Pseudoazurin"/>
</dbReference>
<feature type="binding site" evidence="9">
    <location>
        <position position="75"/>
    </location>
    <ligand>
        <name>Cu cation</name>
        <dbReference type="ChEBI" id="CHEBI:23378"/>
    </ligand>
</feature>
<dbReference type="GO" id="GO:0016020">
    <property type="term" value="C:membrane"/>
    <property type="evidence" value="ECO:0007669"/>
    <property type="project" value="UniProtKB-SubCell"/>
</dbReference>
<feature type="binding site" evidence="9">
    <location>
        <position position="138"/>
    </location>
    <ligand>
        <name>Cu cation</name>
        <dbReference type="ChEBI" id="CHEBI:23378"/>
    </ligand>
</feature>
<feature type="domain" description="Blue (type 1) copper" evidence="10">
    <location>
        <begin position="46"/>
        <end position="145"/>
    </location>
</feature>
<comment type="cofactor">
    <cofactor evidence="9">
        <name>Cu cation</name>
        <dbReference type="ChEBI" id="CHEBI:23378"/>
    </cofactor>
    <text evidence="9">Binds 1 copper ion per subunit.</text>
</comment>
<name>A0A8J7Y3C0_9EURY</name>
<dbReference type="RefSeq" id="WP_162317053.1">
    <property type="nucleotide sequence ID" value="NZ_JAHQXF010000001.1"/>
</dbReference>
<accession>A0A8J7Y3C0</accession>
<dbReference type="Proteomes" id="UP000766550">
    <property type="component" value="Unassembled WGS sequence"/>
</dbReference>
<dbReference type="GO" id="GO:0009055">
    <property type="term" value="F:electron transfer activity"/>
    <property type="evidence" value="ECO:0007669"/>
    <property type="project" value="InterPro"/>
</dbReference>
<protein>
    <submittedName>
        <fullName evidence="11">Copper-binding protein</fullName>
    </submittedName>
</protein>
<dbReference type="PRINTS" id="PR00155">
    <property type="entry name" value="AMICYANIN"/>
</dbReference>
<comment type="subcellular location">
    <subcellularLocation>
        <location evidence="1">Membrane</location>
    </subcellularLocation>
    <subcellularLocation>
        <location evidence="2">Periplasm</location>
    </subcellularLocation>
</comment>
<dbReference type="EMBL" id="JAHQXF010000001">
    <property type="protein sequence ID" value="MBV0923970.1"/>
    <property type="molecule type" value="Genomic_DNA"/>
</dbReference>
<evidence type="ECO:0000313" key="12">
    <source>
        <dbReference type="Proteomes" id="UP000766550"/>
    </source>
</evidence>
<sequence>MNRRTMLRSAGVGVVGLLAGCSGDGGDGSGGETGSDGWAGGTNVAMTDSLKFEPETLTVNVGDTVTWKTVDSVAHSVTAYEEKLPDGAAYFASGEFDSESAARQSYPDGSVGADETYSHTFETAGEFPYFCIPHESGMRGTIVVE</sequence>
<gene>
    <name evidence="11" type="ORF">KTS45_07110</name>
</gene>
<keyword evidence="3" id="KW-0813">Transport</keyword>
<comment type="caution">
    <text evidence="11">The sequence shown here is derived from an EMBL/GenBank/DDBJ whole genome shotgun (WGS) entry which is preliminary data.</text>
</comment>
<evidence type="ECO:0000256" key="2">
    <source>
        <dbReference type="ARBA" id="ARBA00004418"/>
    </source>
</evidence>
<dbReference type="Gene3D" id="2.60.40.420">
    <property type="entry name" value="Cupredoxins - blue copper proteins"/>
    <property type="match status" value="1"/>
</dbReference>
<dbReference type="AlphaFoldDB" id="A0A8J7Y3C0"/>
<feature type="binding site" evidence="9">
    <location>
        <position position="134"/>
    </location>
    <ligand>
        <name>Cu cation</name>
        <dbReference type="ChEBI" id="CHEBI:23378"/>
    </ligand>
</feature>
<evidence type="ECO:0000313" key="11">
    <source>
        <dbReference type="EMBL" id="MBV0923970.1"/>
    </source>
</evidence>
<dbReference type="GO" id="GO:0042597">
    <property type="term" value="C:periplasmic space"/>
    <property type="evidence" value="ECO:0007669"/>
    <property type="project" value="UniProtKB-SubCell"/>
</dbReference>
<dbReference type="PANTHER" id="PTHR34192:SF10">
    <property type="entry name" value="PLASTOCYANIN MAJOR ISOFORM, CHLOROPLASTIC-RELATED"/>
    <property type="match status" value="1"/>
</dbReference>
<keyword evidence="6" id="KW-0249">Electron transport</keyword>
<evidence type="ECO:0000256" key="1">
    <source>
        <dbReference type="ARBA" id="ARBA00004370"/>
    </source>
</evidence>
<evidence type="ECO:0000256" key="8">
    <source>
        <dbReference type="ARBA" id="ARBA00023136"/>
    </source>
</evidence>
<evidence type="ECO:0000259" key="10">
    <source>
        <dbReference type="Pfam" id="PF00127"/>
    </source>
</evidence>
<keyword evidence="12" id="KW-1185">Reference proteome</keyword>
<dbReference type="PANTHER" id="PTHR34192">
    <property type="entry name" value="PLASTOCYANIN MAJOR ISOFORM, CHLOROPLASTIC-RELATED"/>
    <property type="match status" value="1"/>
</dbReference>
<keyword evidence="5" id="KW-0574">Periplasm</keyword>
<dbReference type="SUPFAM" id="SSF49503">
    <property type="entry name" value="Cupredoxins"/>
    <property type="match status" value="1"/>
</dbReference>
<proteinExistence type="predicted"/>
<evidence type="ECO:0000256" key="5">
    <source>
        <dbReference type="ARBA" id="ARBA00022764"/>
    </source>
</evidence>
<reference evidence="11 12" key="1">
    <citation type="submission" date="2021-06" db="EMBL/GenBank/DDBJ databases">
        <title>New haloarchaea isolates fom saline soil.</title>
        <authorList>
            <person name="Duran-Viseras A."/>
            <person name="Sanchez-Porro C.S."/>
            <person name="Ventosa A."/>
        </authorList>
    </citation>
    <scope>NUCLEOTIDE SEQUENCE [LARGE SCALE GENOMIC DNA]</scope>
    <source>
        <strain evidence="11 12">JCM 183640</strain>
    </source>
</reference>
<keyword evidence="7 9" id="KW-0186">Copper</keyword>
<keyword evidence="4 9" id="KW-0479">Metal-binding</keyword>
<dbReference type="Pfam" id="PF00127">
    <property type="entry name" value="Copper-bind"/>
    <property type="match status" value="1"/>
</dbReference>
<dbReference type="OrthoDB" id="4392at2157"/>
<evidence type="ECO:0000256" key="9">
    <source>
        <dbReference type="PIRSR" id="PIRSR602386-1"/>
    </source>
</evidence>
<organism evidence="11 12">
    <name type="scientific">Haloarcula limicola</name>
    <dbReference type="NCBI Taxonomy" id="1429915"/>
    <lineage>
        <taxon>Archaea</taxon>
        <taxon>Methanobacteriati</taxon>
        <taxon>Methanobacteriota</taxon>
        <taxon>Stenosarchaea group</taxon>
        <taxon>Halobacteria</taxon>
        <taxon>Halobacteriales</taxon>
        <taxon>Haloarculaceae</taxon>
        <taxon>Haloarcula</taxon>
    </lineage>
</organism>